<reference evidence="3 4" key="1">
    <citation type="submission" date="2024-10" db="EMBL/GenBank/DDBJ databases">
        <title>Updated reference genomes for cyclostephanoid diatoms.</title>
        <authorList>
            <person name="Roberts W.R."/>
            <person name="Alverson A.J."/>
        </authorList>
    </citation>
    <scope>NUCLEOTIDE SEQUENCE [LARGE SCALE GENOMIC DNA]</scope>
    <source>
        <strain evidence="3 4">AJA232-27</strain>
    </source>
</reference>
<sequence length="1048" mass="115409">MVNELEDLESMRRRIREEGRIRREYELQRRRKKAEVRRRRRLREEQGGGGGEDDLSSSSSSSSADLLASSPSPSPSPPPPPPPMLDDLDEIDIATTSTNNNLLSNSTTSGSVQRNQSSSPAVATATARNNSSIDSKHKSTFDIDSDDSDSDIDMAEVAKRIAKRRTDGSSSNKRNNNNSTLKSSGMNKSSNNSCKIATNNNRSVTNLRIPWSDDSSEDDTDKLVTTASVEKRKSDSNEAIPSVHLDSKVSGHPQHEQKQESETSNQPISSRVNVDSRGNSEVKISTSNKNGLIGITVDEPKPSSETDVLHQPSTCPKTLEENKVNQAIHSTFNSIADASSPDTEPIIGRDVRHKPNITWTTHKQCLLIRSVVSSQPPRDKVAGFDLDQTLVNWRCAGWPSKSEHYELWNSTVIEKLRKLHDEEGYTLVIFSNQGGIKNALGGKKAGTVKGIIDWIAETVDRPLFAIVSTKINSGYHKPSPSMWEVFEEICSYGKEASPENSFFVGDADGTGDAMANPQQQQHQQTGTDKLFAEKVGEMRSTTMKFYTPGEYFGPSNVDQRRSSSASVVDALPPLPPEAVRARAALLGGYLSGPVCLVLVGVQGSGKSTFCQSLIDSGGSDRWAQFSQDTINNGRPGTRQAVEKAAKDAIQSGKSVVIDRMHLDEEQRQHFIQLGRQCQVPVHCLVIMATKEEVEDRVKHRVNHPGKVEGDHGARIAVASLSRLILPKYDEGFELISYLWHMEDHLLQSYRLVGEPSALPFVKSIQLCNAGKFLLPMITFGTMNVKKLESVSVVTQALQLGVTSVDTAPTYGNEKEVGGALKAYPNAIVTIKIPKRATTAEQARNEVMQSLSVMQRSRVDIILLHWPCDFIEAGTLSTVWKELEAMNKEGLCSAIGVCNFTTSALKILLSDCTIKPALNQVERHPLLPQYDLLDFCISQGITVQAHTALGHGNELLMGNSTIVRIARENEMSPAQVLVCWSLQQHIPVVSKWSTENHGRKIAALQQKDRRLSPLQMQSIDDLGILGHPHRFVSPPFMFRRGAAYSWDVS</sequence>
<feature type="region of interest" description="Disordered" evidence="1">
    <location>
        <begin position="227"/>
        <end position="314"/>
    </location>
</feature>
<organism evidence="3 4">
    <name type="scientific">Discostella pseudostelligera</name>
    <dbReference type="NCBI Taxonomy" id="259834"/>
    <lineage>
        <taxon>Eukaryota</taxon>
        <taxon>Sar</taxon>
        <taxon>Stramenopiles</taxon>
        <taxon>Ochrophyta</taxon>
        <taxon>Bacillariophyta</taxon>
        <taxon>Coscinodiscophyceae</taxon>
        <taxon>Thalassiosirophycidae</taxon>
        <taxon>Stephanodiscales</taxon>
        <taxon>Stephanodiscaceae</taxon>
        <taxon>Discostella</taxon>
    </lineage>
</organism>
<dbReference type="InterPro" id="IPR006549">
    <property type="entry name" value="HAD-SF_hydro_IIIA"/>
</dbReference>
<dbReference type="Pfam" id="PF13671">
    <property type="entry name" value="AAA_33"/>
    <property type="match status" value="1"/>
</dbReference>
<feature type="compositionally biased region" description="Pro residues" evidence="1">
    <location>
        <begin position="72"/>
        <end position="84"/>
    </location>
</feature>
<evidence type="ECO:0000259" key="2">
    <source>
        <dbReference type="Pfam" id="PF00248"/>
    </source>
</evidence>
<feature type="region of interest" description="Disordered" evidence="1">
    <location>
        <begin position="1"/>
        <end position="149"/>
    </location>
</feature>
<feature type="compositionally biased region" description="Basic and acidic residues" evidence="1">
    <location>
        <begin position="245"/>
        <end position="261"/>
    </location>
</feature>
<dbReference type="SUPFAM" id="SSF52540">
    <property type="entry name" value="P-loop containing nucleoside triphosphate hydrolases"/>
    <property type="match status" value="1"/>
</dbReference>
<dbReference type="Proteomes" id="UP001530293">
    <property type="component" value="Unassembled WGS sequence"/>
</dbReference>
<feature type="compositionally biased region" description="Low complexity" evidence="1">
    <location>
        <begin position="56"/>
        <end position="71"/>
    </location>
</feature>
<feature type="compositionally biased region" description="Basic residues" evidence="1">
    <location>
        <begin position="29"/>
        <end position="41"/>
    </location>
</feature>
<accession>A0ABD3M1E5</accession>
<feature type="region of interest" description="Disordered" evidence="1">
    <location>
        <begin position="162"/>
        <end position="201"/>
    </location>
</feature>
<dbReference type="NCBIfam" id="TIGR01662">
    <property type="entry name" value="HAD-SF-IIIA"/>
    <property type="match status" value="1"/>
</dbReference>
<dbReference type="Gene3D" id="3.40.50.300">
    <property type="entry name" value="P-loop containing nucleotide triphosphate hydrolases"/>
    <property type="match status" value="1"/>
</dbReference>
<feature type="compositionally biased region" description="Low complexity" evidence="1">
    <location>
        <begin position="169"/>
        <end position="195"/>
    </location>
</feature>
<feature type="compositionally biased region" description="Low complexity" evidence="1">
    <location>
        <begin position="95"/>
        <end position="109"/>
    </location>
</feature>
<dbReference type="Pfam" id="PF08645">
    <property type="entry name" value="PNK3P"/>
    <property type="match status" value="1"/>
</dbReference>
<evidence type="ECO:0000256" key="1">
    <source>
        <dbReference type="SAM" id="MobiDB-lite"/>
    </source>
</evidence>
<dbReference type="Gene3D" id="3.20.20.100">
    <property type="entry name" value="NADP-dependent oxidoreductase domain"/>
    <property type="match status" value="1"/>
</dbReference>
<feature type="compositionally biased region" description="Basic and acidic residues" evidence="1">
    <location>
        <begin position="9"/>
        <end position="28"/>
    </location>
</feature>
<feature type="compositionally biased region" description="Polar residues" evidence="1">
    <location>
        <begin position="110"/>
        <end position="133"/>
    </location>
</feature>
<dbReference type="InterPro" id="IPR023214">
    <property type="entry name" value="HAD_sf"/>
</dbReference>
<dbReference type="InterPro" id="IPR036812">
    <property type="entry name" value="NAD(P)_OxRdtase_dom_sf"/>
</dbReference>
<dbReference type="PANTHER" id="PTHR12083:SF9">
    <property type="entry name" value="BIFUNCTIONAL POLYNUCLEOTIDE PHOSPHATASE_KINASE"/>
    <property type="match status" value="1"/>
</dbReference>
<dbReference type="InterPro" id="IPR027417">
    <property type="entry name" value="P-loop_NTPase"/>
</dbReference>
<dbReference type="CDD" id="cd19071">
    <property type="entry name" value="AKR_AKR1-5-like"/>
    <property type="match status" value="1"/>
</dbReference>
<protein>
    <recommendedName>
        <fullName evidence="2">NADP-dependent oxidoreductase domain-containing protein</fullName>
    </recommendedName>
</protein>
<comment type="caution">
    <text evidence="3">The sequence shown here is derived from an EMBL/GenBank/DDBJ whole genome shotgun (WGS) entry which is preliminary data.</text>
</comment>
<name>A0ABD3M1E5_9STRA</name>
<dbReference type="PANTHER" id="PTHR12083">
    <property type="entry name" value="BIFUNCTIONAL POLYNUCLEOTIDE PHOSPHATASE/KINASE"/>
    <property type="match status" value="1"/>
</dbReference>
<evidence type="ECO:0000313" key="3">
    <source>
        <dbReference type="EMBL" id="KAL3757497.1"/>
    </source>
</evidence>
<dbReference type="InterPro" id="IPR023210">
    <property type="entry name" value="NADP_OxRdtase_dom"/>
</dbReference>
<feature type="domain" description="NADP-dependent oxidoreductase" evidence="2">
    <location>
        <begin position="777"/>
        <end position="1021"/>
    </location>
</feature>
<dbReference type="PRINTS" id="PR00069">
    <property type="entry name" value="ALDKETRDTASE"/>
</dbReference>
<dbReference type="InterPro" id="IPR036412">
    <property type="entry name" value="HAD-like_sf"/>
</dbReference>
<dbReference type="SUPFAM" id="SSF56784">
    <property type="entry name" value="HAD-like"/>
    <property type="match status" value="1"/>
</dbReference>
<dbReference type="Gene3D" id="3.40.50.1000">
    <property type="entry name" value="HAD superfamily/HAD-like"/>
    <property type="match status" value="1"/>
</dbReference>
<proteinExistence type="predicted"/>
<feature type="compositionally biased region" description="Polar residues" evidence="1">
    <location>
        <begin position="262"/>
        <end position="290"/>
    </location>
</feature>
<dbReference type="AlphaFoldDB" id="A0ABD3M1E5"/>
<keyword evidence="4" id="KW-1185">Reference proteome</keyword>
<dbReference type="Pfam" id="PF00248">
    <property type="entry name" value="Aldo_ket_red"/>
    <property type="match status" value="1"/>
</dbReference>
<dbReference type="InterPro" id="IPR013954">
    <property type="entry name" value="PNK3P"/>
</dbReference>
<evidence type="ECO:0000313" key="4">
    <source>
        <dbReference type="Proteomes" id="UP001530293"/>
    </source>
</evidence>
<dbReference type="SUPFAM" id="SSF51430">
    <property type="entry name" value="NAD(P)-linked oxidoreductase"/>
    <property type="match status" value="1"/>
</dbReference>
<dbReference type="InterPro" id="IPR020471">
    <property type="entry name" value="AKR"/>
</dbReference>
<gene>
    <name evidence="3" type="ORF">ACHAWU_000894</name>
</gene>
<feature type="compositionally biased region" description="Basic and acidic residues" evidence="1">
    <location>
        <begin position="298"/>
        <end position="308"/>
    </location>
</feature>
<dbReference type="EMBL" id="JALLBG020000264">
    <property type="protein sequence ID" value="KAL3757497.1"/>
    <property type="molecule type" value="Genomic_DNA"/>
</dbReference>